<evidence type="ECO:0000256" key="3">
    <source>
        <dbReference type="ARBA" id="ARBA00023163"/>
    </source>
</evidence>
<dbReference type="Proteomes" id="UP000321749">
    <property type="component" value="Unassembled WGS sequence"/>
</dbReference>
<keyword evidence="3" id="KW-0804">Transcription</keyword>
<dbReference type="SUPFAM" id="SSF48498">
    <property type="entry name" value="Tetracyclin repressor-like, C-terminal domain"/>
    <property type="match status" value="1"/>
</dbReference>
<keyword evidence="7" id="KW-1185">Reference proteome</keyword>
<dbReference type="EMBL" id="BJUU01000006">
    <property type="protein sequence ID" value="GEK80013.1"/>
    <property type="molecule type" value="Genomic_DNA"/>
</dbReference>
<organism evidence="6 7">
    <name type="scientific">Agrococcus baldri</name>
    <dbReference type="NCBI Taxonomy" id="153730"/>
    <lineage>
        <taxon>Bacteria</taxon>
        <taxon>Bacillati</taxon>
        <taxon>Actinomycetota</taxon>
        <taxon>Actinomycetes</taxon>
        <taxon>Micrococcales</taxon>
        <taxon>Microbacteriaceae</taxon>
        <taxon>Agrococcus</taxon>
    </lineage>
</organism>
<protein>
    <recommendedName>
        <fullName evidence="5">HTH tetR-type domain-containing protein</fullName>
    </recommendedName>
</protein>
<evidence type="ECO:0000313" key="7">
    <source>
        <dbReference type="Proteomes" id="UP000321749"/>
    </source>
</evidence>
<dbReference type="Gene3D" id="1.10.357.10">
    <property type="entry name" value="Tetracycline Repressor, domain 2"/>
    <property type="match status" value="1"/>
</dbReference>
<dbReference type="InterPro" id="IPR009057">
    <property type="entry name" value="Homeodomain-like_sf"/>
</dbReference>
<evidence type="ECO:0000256" key="4">
    <source>
        <dbReference type="PROSITE-ProRule" id="PRU00335"/>
    </source>
</evidence>
<dbReference type="PROSITE" id="PS50977">
    <property type="entry name" value="HTH_TETR_2"/>
    <property type="match status" value="1"/>
</dbReference>
<dbReference type="RefSeq" id="WP_146793908.1">
    <property type="nucleotide sequence ID" value="NZ_BJUU01000006.1"/>
</dbReference>
<dbReference type="InterPro" id="IPR036271">
    <property type="entry name" value="Tet_transcr_reg_TetR-rel_C_sf"/>
</dbReference>
<dbReference type="SUPFAM" id="SSF46689">
    <property type="entry name" value="Homeodomain-like"/>
    <property type="match status" value="1"/>
</dbReference>
<feature type="DNA-binding region" description="H-T-H motif" evidence="4">
    <location>
        <begin position="30"/>
        <end position="49"/>
    </location>
</feature>
<evidence type="ECO:0000256" key="2">
    <source>
        <dbReference type="ARBA" id="ARBA00023125"/>
    </source>
</evidence>
<dbReference type="AlphaFoldDB" id="A0AA87RIJ6"/>
<dbReference type="GO" id="GO:0000976">
    <property type="term" value="F:transcription cis-regulatory region binding"/>
    <property type="evidence" value="ECO:0007669"/>
    <property type="project" value="TreeGrafter"/>
</dbReference>
<reference evidence="6 7" key="1">
    <citation type="submission" date="2019-07" db="EMBL/GenBank/DDBJ databases">
        <title>Whole genome shotgun sequence of Agrococcus baldri NBRC 103055.</title>
        <authorList>
            <person name="Hosoyama A."/>
            <person name="Uohara A."/>
            <person name="Ohji S."/>
            <person name="Ichikawa N."/>
        </authorList>
    </citation>
    <scope>NUCLEOTIDE SEQUENCE [LARGE SCALE GENOMIC DNA]</scope>
    <source>
        <strain evidence="6 7">NBRC 103055</strain>
    </source>
</reference>
<gene>
    <name evidence="6" type="ORF">ABA31_13640</name>
</gene>
<feature type="domain" description="HTH tetR-type" evidence="5">
    <location>
        <begin position="7"/>
        <end position="67"/>
    </location>
</feature>
<dbReference type="PANTHER" id="PTHR30055">
    <property type="entry name" value="HTH-TYPE TRANSCRIPTIONAL REGULATOR RUTR"/>
    <property type="match status" value="1"/>
</dbReference>
<evidence type="ECO:0000259" key="5">
    <source>
        <dbReference type="PROSITE" id="PS50977"/>
    </source>
</evidence>
<dbReference type="InterPro" id="IPR050109">
    <property type="entry name" value="HTH-type_TetR-like_transc_reg"/>
</dbReference>
<dbReference type="Pfam" id="PF00440">
    <property type="entry name" value="TetR_N"/>
    <property type="match status" value="1"/>
</dbReference>
<name>A0AA87RIJ6_9MICO</name>
<dbReference type="GO" id="GO:0003700">
    <property type="term" value="F:DNA-binding transcription factor activity"/>
    <property type="evidence" value="ECO:0007669"/>
    <property type="project" value="TreeGrafter"/>
</dbReference>
<evidence type="ECO:0000256" key="1">
    <source>
        <dbReference type="ARBA" id="ARBA00023015"/>
    </source>
</evidence>
<proteinExistence type="predicted"/>
<comment type="caution">
    <text evidence="6">The sequence shown here is derived from an EMBL/GenBank/DDBJ whole genome shotgun (WGS) entry which is preliminary data.</text>
</comment>
<keyword evidence="1" id="KW-0805">Transcription regulation</keyword>
<sequence>MTEQQRQSSRDRILIAAATMIGEDPAARLSVRAVAARAGVSTGSLRFHFPTQRELQETVLAGIYSMVAPDDDIHDRSRPARDRLVDRLRQVLAPAGVGEQARSAWLKVHESFIAERPTEEARAAYLTLDRAGRRQIEAWLAVLTDEGTLAPGDNEQRALFLNTVITGLSIQRVLPAEDTVLTTETAVLYAAVDAVLGEPAQG</sequence>
<dbReference type="PANTHER" id="PTHR30055:SF234">
    <property type="entry name" value="HTH-TYPE TRANSCRIPTIONAL REGULATOR BETI"/>
    <property type="match status" value="1"/>
</dbReference>
<dbReference type="InterPro" id="IPR001647">
    <property type="entry name" value="HTH_TetR"/>
</dbReference>
<evidence type="ECO:0000313" key="6">
    <source>
        <dbReference type="EMBL" id="GEK80013.1"/>
    </source>
</evidence>
<accession>A0AA87RIJ6</accession>
<keyword evidence="2 4" id="KW-0238">DNA-binding</keyword>